<feature type="domain" description="FtsK gamma" evidence="1">
    <location>
        <begin position="10"/>
        <end position="73"/>
    </location>
</feature>
<dbReference type="Gene3D" id="1.10.10.10">
    <property type="entry name" value="Winged helix-like DNA-binding domain superfamily/Winged helix DNA-binding domain"/>
    <property type="match status" value="1"/>
</dbReference>
<dbReference type="RefSeq" id="WP_312554265.1">
    <property type="nucleotide sequence ID" value="NZ_JBHRVV010000001.1"/>
</dbReference>
<dbReference type="InterPro" id="IPR036388">
    <property type="entry name" value="WH-like_DNA-bd_sf"/>
</dbReference>
<evidence type="ECO:0000313" key="2">
    <source>
        <dbReference type="EMBL" id="MFC3458173.1"/>
    </source>
</evidence>
<dbReference type="Proteomes" id="UP001595665">
    <property type="component" value="Unassembled WGS sequence"/>
</dbReference>
<proteinExistence type="predicted"/>
<reference evidence="3" key="1">
    <citation type="journal article" date="2019" name="Int. J. Syst. Evol. Microbiol.">
        <title>The Global Catalogue of Microorganisms (GCM) 10K type strain sequencing project: providing services to taxonomists for standard genome sequencing and annotation.</title>
        <authorList>
            <consortium name="The Broad Institute Genomics Platform"/>
            <consortium name="The Broad Institute Genome Sequencing Center for Infectious Disease"/>
            <person name="Wu L."/>
            <person name="Ma J."/>
        </authorList>
    </citation>
    <scope>NUCLEOTIDE SEQUENCE [LARGE SCALE GENOMIC DNA]</scope>
    <source>
        <strain evidence="3">CCM 7480</strain>
    </source>
</reference>
<dbReference type="InterPro" id="IPR018541">
    <property type="entry name" value="Ftsk_gamma"/>
</dbReference>
<accession>A0ABV7PJ52</accession>
<name>A0ABV7PJ52_9BURK</name>
<dbReference type="EMBL" id="JBHRVV010000001">
    <property type="protein sequence ID" value="MFC3458173.1"/>
    <property type="molecule type" value="Genomic_DNA"/>
</dbReference>
<sequence length="86" mass="9585">MHTESFRAAHGAADPLLPQACAWIGALRESGDTVLPYPISRLQRQFRIGYGRSCALVHALAQRGEWRIVFDEDGTRFAHLNPELPA</sequence>
<organism evidence="2 3">
    <name type="scientific">Massilia haematophila</name>
    <dbReference type="NCBI Taxonomy" id="457923"/>
    <lineage>
        <taxon>Bacteria</taxon>
        <taxon>Pseudomonadati</taxon>
        <taxon>Pseudomonadota</taxon>
        <taxon>Betaproteobacteria</taxon>
        <taxon>Burkholderiales</taxon>
        <taxon>Oxalobacteraceae</taxon>
        <taxon>Telluria group</taxon>
        <taxon>Massilia</taxon>
    </lineage>
</organism>
<keyword evidence="3" id="KW-1185">Reference proteome</keyword>
<evidence type="ECO:0000259" key="1">
    <source>
        <dbReference type="SMART" id="SM00843"/>
    </source>
</evidence>
<dbReference type="SMART" id="SM00843">
    <property type="entry name" value="Ftsk_gamma"/>
    <property type="match status" value="1"/>
</dbReference>
<gene>
    <name evidence="2" type="ORF">ACFOPH_07940</name>
</gene>
<protein>
    <recommendedName>
        <fullName evidence="1">FtsK gamma domain-containing protein</fullName>
    </recommendedName>
</protein>
<evidence type="ECO:0000313" key="3">
    <source>
        <dbReference type="Proteomes" id="UP001595665"/>
    </source>
</evidence>
<comment type="caution">
    <text evidence="2">The sequence shown here is derived from an EMBL/GenBank/DDBJ whole genome shotgun (WGS) entry which is preliminary data.</text>
</comment>